<feature type="domain" description="AraC effector-binding" evidence="1">
    <location>
        <begin position="1"/>
        <end position="157"/>
    </location>
</feature>
<dbReference type="EMBL" id="PPSL01000002">
    <property type="protein sequence ID" value="PQJ12144.1"/>
    <property type="molecule type" value="Genomic_DNA"/>
</dbReference>
<comment type="caution">
    <text evidence="2">The sequence shown here is derived from an EMBL/GenBank/DDBJ whole genome shotgun (WGS) entry which is preliminary data.</text>
</comment>
<dbReference type="SMART" id="SM00871">
    <property type="entry name" value="AraC_E_bind"/>
    <property type="match status" value="1"/>
</dbReference>
<evidence type="ECO:0000259" key="1">
    <source>
        <dbReference type="SMART" id="SM00871"/>
    </source>
</evidence>
<keyword evidence="3" id="KW-1185">Reference proteome</keyword>
<evidence type="ECO:0000313" key="3">
    <source>
        <dbReference type="Proteomes" id="UP000239872"/>
    </source>
</evidence>
<dbReference type="InterPro" id="IPR010499">
    <property type="entry name" value="AraC_E-bd"/>
</dbReference>
<evidence type="ECO:0000313" key="2">
    <source>
        <dbReference type="EMBL" id="PQJ12144.1"/>
    </source>
</evidence>
<organism evidence="2 3">
    <name type="scientific">Flavipsychrobacter stenotrophus</name>
    <dbReference type="NCBI Taxonomy" id="2077091"/>
    <lineage>
        <taxon>Bacteria</taxon>
        <taxon>Pseudomonadati</taxon>
        <taxon>Bacteroidota</taxon>
        <taxon>Chitinophagia</taxon>
        <taxon>Chitinophagales</taxon>
        <taxon>Chitinophagaceae</taxon>
        <taxon>Flavipsychrobacter</taxon>
    </lineage>
</organism>
<protein>
    <submittedName>
        <fullName evidence="2">GyrI-like domain-containing protein</fullName>
    </submittedName>
</protein>
<dbReference type="Proteomes" id="UP000239872">
    <property type="component" value="Unassembled WGS sequence"/>
</dbReference>
<dbReference type="AlphaFoldDB" id="A0A2S7SZK9"/>
<gene>
    <name evidence="2" type="ORF">CJD36_005530</name>
</gene>
<accession>A0A2S7SZK9</accession>
<dbReference type="SUPFAM" id="SSF55136">
    <property type="entry name" value="Probable bacterial effector-binding domain"/>
    <property type="match status" value="1"/>
</dbReference>
<name>A0A2S7SZK9_9BACT</name>
<dbReference type="RefSeq" id="WP_105039023.1">
    <property type="nucleotide sequence ID" value="NZ_PPSL01000002.1"/>
</dbReference>
<dbReference type="InterPro" id="IPR029441">
    <property type="entry name" value="Cass2"/>
</dbReference>
<reference evidence="2 3" key="1">
    <citation type="submission" date="2018-01" db="EMBL/GenBank/DDBJ databases">
        <title>A novel member of the phylum Bacteroidetes isolated from glacier ice.</title>
        <authorList>
            <person name="Liu Q."/>
            <person name="Xin Y.-H."/>
        </authorList>
    </citation>
    <scope>NUCLEOTIDE SEQUENCE [LARGE SCALE GENOMIC DNA]</scope>
    <source>
        <strain evidence="2 3">RB1R16</strain>
    </source>
</reference>
<dbReference type="InterPro" id="IPR011256">
    <property type="entry name" value="Reg_factor_effector_dom_sf"/>
</dbReference>
<proteinExistence type="predicted"/>
<sequence length="160" mass="18197">MKPEIVTLADKKVVGIHISTTIAENRTAELWRTFMPRRKEIVNAVNADFYSLQFFDPSADFTTFNQFSVFDKWAAVEVSDFEQVPSAMDSCVLHGLYAVFPYKGMPQAVDPTLQYIYGAWLPASAYVLDNRAHFAVMGSKYKNNDPDSEEDLWIPIKSKN</sequence>
<dbReference type="Gene3D" id="3.20.80.10">
    <property type="entry name" value="Regulatory factor, effector binding domain"/>
    <property type="match status" value="1"/>
</dbReference>
<dbReference type="OrthoDB" id="8560232at2"/>
<dbReference type="Pfam" id="PF14526">
    <property type="entry name" value="Cass2"/>
    <property type="match status" value="1"/>
</dbReference>